<reference evidence="1 2" key="1">
    <citation type="submission" date="2021-03" db="EMBL/GenBank/DDBJ databases">
        <title>Complete Genome Sequences of Two Lysobacter Strains Isolated from Sea Water (Lysobacter caseinilyticus) and Soil (Lysobacter helvus) in South Korea.</title>
        <authorList>
            <person name="Watanabe Y."/>
            <person name="Arakawa K."/>
        </authorList>
    </citation>
    <scope>NUCLEOTIDE SEQUENCE [LARGE SCALE GENOMIC DNA]</scope>
    <source>
        <strain evidence="1 2">KVB24</strain>
    </source>
</reference>
<accession>A0ABM7Q1G0</accession>
<dbReference type="EMBL" id="AP024545">
    <property type="protein sequence ID" value="BCT91034.1"/>
    <property type="molecule type" value="Genomic_DNA"/>
</dbReference>
<evidence type="ECO:0000313" key="1">
    <source>
        <dbReference type="EMBL" id="BCT91034.1"/>
    </source>
</evidence>
<gene>
    <name evidence="1" type="ORF">LYSCAS_00580</name>
</gene>
<protein>
    <submittedName>
        <fullName evidence="1">Uncharacterized protein</fullName>
    </submittedName>
</protein>
<sequence>MPAYDRFEIAQILGNLGDELVPPSPETHEAMLGRMGRNLLLFNQVEGSLKRVIPYIHPQGAALGSTALAQFRADMKRQSLGPTAQRLVESIASTDIDNFALYVKSVVDHRNALAHQFFEQPGVAMSEEGCRIAIEWLDAQYLHCLPLKDYCGSLLVATIAAMDLVAGESE</sequence>
<keyword evidence="2" id="KW-1185">Reference proteome</keyword>
<dbReference type="Proteomes" id="UP000681317">
    <property type="component" value="Chromosome"/>
</dbReference>
<evidence type="ECO:0000313" key="2">
    <source>
        <dbReference type="Proteomes" id="UP000681317"/>
    </source>
</evidence>
<dbReference type="RefSeq" id="WP_213435072.1">
    <property type="nucleotide sequence ID" value="NZ_AP024545.1"/>
</dbReference>
<proteinExistence type="predicted"/>
<name>A0ABM7Q1G0_9GAMM</name>
<organism evidence="1 2">
    <name type="scientific">Noviluteimonas caseinilytica</name>
    <dbReference type="NCBI Taxonomy" id="2675101"/>
    <lineage>
        <taxon>Bacteria</taxon>
        <taxon>Pseudomonadati</taxon>
        <taxon>Pseudomonadota</taxon>
        <taxon>Gammaproteobacteria</taxon>
        <taxon>Lysobacterales</taxon>
        <taxon>Lysobacteraceae</taxon>
        <taxon>Noviluteimonas</taxon>
    </lineage>
</organism>